<dbReference type="AlphaFoldDB" id="A0A6T7WDL7"/>
<dbReference type="EMBL" id="HBKO01000725">
    <property type="protein sequence ID" value="CAE2195027.1"/>
    <property type="molecule type" value="Transcribed_RNA"/>
</dbReference>
<accession>A0A6T7WDL7</accession>
<name>A0A6T7WDL7_9EUKA</name>
<proteinExistence type="predicted"/>
<sequence>MVTFAAVSELRFYHDAVHTACEGAGDDCGCPRAAGRCATWCDTPQACRRHGHFCGQHAQRCDRGALGDRDFFAPTTLRRLVSSATDLLISATRGVISCSSASLSPAQEQFDARNDYKVKL</sequence>
<organism evidence="2">
    <name type="scientific">Prymnesium polylepis</name>
    <dbReference type="NCBI Taxonomy" id="72548"/>
    <lineage>
        <taxon>Eukaryota</taxon>
        <taxon>Haptista</taxon>
        <taxon>Haptophyta</taxon>
        <taxon>Prymnesiophyceae</taxon>
        <taxon>Prymnesiales</taxon>
        <taxon>Prymnesiaceae</taxon>
        <taxon>Prymnesium</taxon>
    </lineage>
</organism>
<dbReference type="EMBL" id="HBKO01000727">
    <property type="protein sequence ID" value="CAE2195028.1"/>
    <property type="molecule type" value="Transcribed_RNA"/>
</dbReference>
<protein>
    <submittedName>
        <fullName evidence="2">Uncharacterized protein</fullName>
    </submittedName>
</protein>
<evidence type="ECO:0000313" key="2">
    <source>
        <dbReference type="EMBL" id="CAE2195028.1"/>
    </source>
</evidence>
<reference evidence="2" key="1">
    <citation type="submission" date="2021-01" db="EMBL/GenBank/DDBJ databases">
        <authorList>
            <person name="Corre E."/>
            <person name="Pelletier E."/>
            <person name="Niang G."/>
            <person name="Scheremetjew M."/>
            <person name="Finn R."/>
            <person name="Kale V."/>
            <person name="Holt S."/>
            <person name="Cochrane G."/>
            <person name="Meng A."/>
            <person name="Brown T."/>
            <person name="Cohen L."/>
        </authorList>
    </citation>
    <scope>NUCLEOTIDE SEQUENCE</scope>
    <source>
        <strain evidence="2">UIO037</strain>
    </source>
</reference>
<evidence type="ECO:0000313" key="1">
    <source>
        <dbReference type="EMBL" id="CAE2195027.1"/>
    </source>
</evidence>
<gene>
    <name evidence="1" type="ORF">CPOL0286_LOCUS380</name>
    <name evidence="2" type="ORF">CPOL0286_LOCUS381</name>
</gene>